<dbReference type="GO" id="GO:0097367">
    <property type="term" value="F:carbohydrate derivative binding"/>
    <property type="evidence" value="ECO:0007669"/>
    <property type="project" value="InterPro"/>
</dbReference>
<dbReference type="GO" id="GO:0003677">
    <property type="term" value="F:DNA binding"/>
    <property type="evidence" value="ECO:0007669"/>
    <property type="project" value="UniProtKB-KW"/>
</dbReference>
<dbReference type="InterPro" id="IPR000281">
    <property type="entry name" value="HTH_RpiR"/>
</dbReference>
<dbReference type="AlphaFoldDB" id="A0A2J0Z263"/>
<dbReference type="InterPro" id="IPR001347">
    <property type="entry name" value="SIS_dom"/>
</dbReference>
<evidence type="ECO:0000313" key="6">
    <source>
        <dbReference type="EMBL" id="PJR14568.1"/>
    </source>
</evidence>
<dbReference type="Pfam" id="PF01418">
    <property type="entry name" value="HTH_6"/>
    <property type="match status" value="1"/>
</dbReference>
<name>A0A2J0Z263_RHIML</name>
<evidence type="ECO:0000313" key="7">
    <source>
        <dbReference type="Proteomes" id="UP000231987"/>
    </source>
</evidence>
<evidence type="ECO:0000256" key="1">
    <source>
        <dbReference type="ARBA" id="ARBA00023015"/>
    </source>
</evidence>
<protein>
    <submittedName>
        <fullName evidence="6">SIS domain-containing protein</fullName>
    </submittedName>
</protein>
<dbReference type="PANTHER" id="PTHR30514:SF18">
    <property type="entry name" value="RPIR-FAMILY TRANSCRIPTIONAL REGULATOR"/>
    <property type="match status" value="1"/>
</dbReference>
<evidence type="ECO:0000259" key="4">
    <source>
        <dbReference type="PROSITE" id="PS51071"/>
    </source>
</evidence>
<dbReference type="Gene3D" id="1.10.10.10">
    <property type="entry name" value="Winged helix-like DNA-binding domain superfamily/Winged helix DNA-binding domain"/>
    <property type="match status" value="1"/>
</dbReference>
<dbReference type="InterPro" id="IPR047640">
    <property type="entry name" value="RpiR-like"/>
</dbReference>
<evidence type="ECO:0000256" key="2">
    <source>
        <dbReference type="ARBA" id="ARBA00023125"/>
    </source>
</evidence>
<proteinExistence type="predicted"/>
<dbReference type="PANTHER" id="PTHR30514">
    <property type="entry name" value="GLUCOKINASE"/>
    <property type="match status" value="1"/>
</dbReference>
<dbReference type="Proteomes" id="UP000231987">
    <property type="component" value="Unassembled WGS sequence"/>
</dbReference>
<keyword evidence="1" id="KW-0805">Transcription regulation</keyword>
<dbReference type="PROSITE" id="PS51071">
    <property type="entry name" value="HTH_RPIR"/>
    <property type="match status" value="1"/>
</dbReference>
<dbReference type="Gene3D" id="3.40.50.10490">
    <property type="entry name" value="Glucose-6-phosphate isomerase like protein, domain 1"/>
    <property type="match status" value="1"/>
</dbReference>
<feature type="domain" description="SIS" evidence="5">
    <location>
        <begin position="130"/>
        <end position="267"/>
    </location>
</feature>
<organism evidence="6 7">
    <name type="scientific">Rhizobium meliloti</name>
    <name type="common">Ensifer meliloti</name>
    <name type="synonym">Sinorhizobium meliloti</name>
    <dbReference type="NCBI Taxonomy" id="382"/>
    <lineage>
        <taxon>Bacteria</taxon>
        <taxon>Pseudomonadati</taxon>
        <taxon>Pseudomonadota</taxon>
        <taxon>Alphaproteobacteria</taxon>
        <taxon>Hyphomicrobiales</taxon>
        <taxon>Rhizobiaceae</taxon>
        <taxon>Sinorhizobium/Ensifer group</taxon>
        <taxon>Sinorhizobium</taxon>
    </lineage>
</organism>
<dbReference type="GO" id="GO:0003700">
    <property type="term" value="F:DNA-binding transcription factor activity"/>
    <property type="evidence" value="ECO:0007669"/>
    <property type="project" value="InterPro"/>
</dbReference>
<evidence type="ECO:0000259" key="5">
    <source>
        <dbReference type="PROSITE" id="PS51464"/>
    </source>
</evidence>
<dbReference type="RefSeq" id="WP_100672495.1">
    <property type="nucleotide sequence ID" value="NZ_NJGD01000006.1"/>
</dbReference>
<dbReference type="InterPro" id="IPR035472">
    <property type="entry name" value="RpiR-like_SIS"/>
</dbReference>
<accession>A0A2J0Z263</accession>
<dbReference type="GO" id="GO:1901135">
    <property type="term" value="P:carbohydrate derivative metabolic process"/>
    <property type="evidence" value="ECO:0007669"/>
    <property type="project" value="InterPro"/>
</dbReference>
<evidence type="ECO:0000256" key="3">
    <source>
        <dbReference type="ARBA" id="ARBA00023163"/>
    </source>
</evidence>
<feature type="domain" description="HTH rpiR-type" evidence="4">
    <location>
        <begin position="4"/>
        <end position="80"/>
    </location>
</feature>
<dbReference type="SUPFAM" id="SSF53697">
    <property type="entry name" value="SIS domain"/>
    <property type="match status" value="1"/>
</dbReference>
<gene>
    <name evidence="6" type="ORF">CEJ86_16085</name>
</gene>
<dbReference type="InterPro" id="IPR036388">
    <property type="entry name" value="WH-like_DNA-bd_sf"/>
</dbReference>
<reference evidence="6 7" key="1">
    <citation type="submission" date="2017-06" db="EMBL/GenBank/DDBJ databases">
        <title>Ensifer strains isolated from leguminous trees and herbs display diverse denitrification phenotypes with some acting as strong N2O sinks.</title>
        <authorList>
            <person name="Woliy K."/>
            <person name="Mania D."/>
            <person name="Bakken L.R."/>
            <person name="Frostegard A."/>
        </authorList>
    </citation>
    <scope>NUCLEOTIDE SEQUENCE [LARGE SCALE GENOMIC DNA]</scope>
    <source>
        <strain evidence="6 7">AC50a</strain>
    </source>
</reference>
<dbReference type="SUPFAM" id="SSF46689">
    <property type="entry name" value="Homeodomain-like"/>
    <property type="match status" value="1"/>
</dbReference>
<dbReference type="Pfam" id="PF01380">
    <property type="entry name" value="SIS"/>
    <property type="match status" value="1"/>
</dbReference>
<dbReference type="CDD" id="cd05013">
    <property type="entry name" value="SIS_RpiR"/>
    <property type="match status" value="1"/>
</dbReference>
<keyword evidence="3" id="KW-0804">Transcription</keyword>
<dbReference type="PROSITE" id="PS51464">
    <property type="entry name" value="SIS"/>
    <property type="match status" value="1"/>
</dbReference>
<dbReference type="EMBL" id="NJGD01000006">
    <property type="protein sequence ID" value="PJR14568.1"/>
    <property type="molecule type" value="Genomic_DNA"/>
</dbReference>
<keyword evidence="2" id="KW-0238">DNA-binding</keyword>
<sequence length="296" mass="31315">MDKGPLSDAIITAFDGLSSQLRTAARYIVDHPRDVALLSMREQARQAGVQPATMTRLAKQLGFDGYDAIRERYAEALREGDAGFAGKAGEQARSQKLRGDHALAADMLSAIGTQISRLAEPAVLDRIVAAATRIADARRVYCLGLRSSHAVAWQFHYILSLVGEKSVMLEGIGGTGADAVARATSADVLLVASVLPYTRATIELAEYARDNGVPVVAVTDSEVAPLAQIAETIIVVPTESPSFLHAMSPAFAVAEVLGALIAGRGGEATLAALKRFDGQLAALNTHLQSRNSKRTP</sequence>
<comment type="caution">
    <text evidence="6">The sequence shown here is derived from an EMBL/GenBank/DDBJ whole genome shotgun (WGS) entry which is preliminary data.</text>
</comment>
<dbReference type="InterPro" id="IPR009057">
    <property type="entry name" value="Homeodomain-like_sf"/>
</dbReference>
<dbReference type="InterPro" id="IPR046348">
    <property type="entry name" value="SIS_dom_sf"/>
</dbReference>